<feature type="compositionally biased region" description="Pro residues" evidence="1">
    <location>
        <begin position="67"/>
        <end position="76"/>
    </location>
</feature>
<protein>
    <submittedName>
        <fullName evidence="2">Uncharacterized protein</fullName>
    </submittedName>
</protein>
<accession>A0ABS9W9S1</accession>
<reference evidence="2 3" key="1">
    <citation type="submission" date="2022-03" db="EMBL/GenBank/DDBJ databases">
        <title>Complete genome analysis of Roseomonas KG 17.1 : a prolific producer of plant growth promoters.</title>
        <authorList>
            <person name="Saadouli I."/>
            <person name="Najjari A."/>
            <person name="Mosbah A."/>
            <person name="Ouzari H.I."/>
        </authorList>
    </citation>
    <scope>NUCLEOTIDE SEQUENCE [LARGE SCALE GENOMIC DNA]</scope>
    <source>
        <strain evidence="2 3">KG17-1</strain>
    </source>
</reference>
<proteinExistence type="predicted"/>
<sequence length="145" mass="15429">MQITAEQIRAAEAQGCRFEPASERQVRTLSMQRRIFWQGTQALVALRQDGFLETAATLQQILEQPAPEEPSTPLPPREPEPASISPAESVVTAPPAASPAPTLAATAQMVAAVVAARSLEAADLPDLIRSVHGSVSRLLPRTGKS</sequence>
<evidence type="ECO:0000313" key="3">
    <source>
        <dbReference type="Proteomes" id="UP001201985"/>
    </source>
</evidence>
<dbReference type="EMBL" id="JALBUU010000079">
    <property type="protein sequence ID" value="MCI0756048.1"/>
    <property type="molecule type" value="Genomic_DNA"/>
</dbReference>
<dbReference type="RefSeq" id="WP_120008827.1">
    <property type="nucleotide sequence ID" value="NZ_JALBUU010000079.1"/>
</dbReference>
<evidence type="ECO:0000313" key="2">
    <source>
        <dbReference type="EMBL" id="MCI0756048.1"/>
    </source>
</evidence>
<feature type="compositionally biased region" description="Low complexity" evidence="1">
    <location>
        <begin position="85"/>
        <end position="100"/>
    </location>
</feature>
<dbReference type="Proteomes" id="UP001201985">
    <property type="component" value="Unassembled WGS sequence"/>
</dbReference>
<name>A0ABS9W9S1_9PROT</name>
<feature type="region of interest" description="Disordered" evidence="1">
    <location>
        <begin position="63"/>
        <end position="100"/>
    </location>
</feature>
<organism evidence="2 3">
    <name type="scientific">Teichococcus vastitatis</name>
    <dbReference type="NCBI Taxonomy" id="2307076"/>
    <lineage>
        <taxon>Bacteria</taxon>
        <taxon>Pseudomonadati</taxon>
        <taxon>Pseudomonadota</taxon>
        <taxon>Alphaproteobacteria</taxon>
        <taxon>Acetobacterales</taxon>
        <taxon>Roseomonadaceae</taxon>
        <taxon>Roseomonas</taxon>
    </lineage>
</organism>
<keyword evidence="3" id="KW-1185">Reference proteome</keyword>
<comment type="caution">
    <text evidence="2">The sequence shown here is derived from an EMBL/GenBank/DDBJ whole genome shotgun (WGS) entry which is preliminary data.</text>
</comment>
<evidence type="ECO:0000256" key="1">
    <source>
        <dbReference type="SAM" id="MobiDB-lite"/>
    </source>
</evidence>
<gene>
    <name evidence="2" type="ORF">MON41_20485</name>
</gene>